<proteinExistence type="predicted"/>
<dbReference type="Pfam" id="PF07905">
    <property type="entry name" value="PucR"/>
    <property type="match status" value="1"/>
</dbReference>
<dbReference type="InterPro" id="IPR012914">
    <property type="entry name" value="PucR_dom"/>
</dbReference>
<feature type="domain" description="Purine catabolism PurC-like" evidence="1">
    <location>
        <begin position="8"/>
        <end position="130"/>
    </location>
</feature>
<accession>A0A2T4UT15</accession>
<dbReference type="InterPro" id="IPR042070">
    <property type="entry name" value="PucR_C-HTH_sf"/>
</dbReference>
<dbReference type="PANTHER" id="PTHR33744">
    <property type="entry name" value="CARBOHYDRATE DIACID REGULATOR"/>
    <property type="match status" value="1"/>
</dbReference>
<dbReference type="InterPro" id="IPR025736">
    <property type="entry name" value="PucR_C-HTH_dom"/>
</dbReference>
<dbReference type="Pfam" id="PF13556">
    <property type="entry name" value="HTH_30"/>
    <property type="match status" value="1"/>
</dbReference>
<dbReference type="EMBL" id="PZPL01000001">
    <property type="protein sequence ID" value="PTL72655.1"/>
    <property type="molecule type" value="Genomic_DNA"/>
</dbReference>
<dbReference type="RefSeq" id="WP_107574330.1">
    <property type="nucleotide sequence ID" value="NZ_PZPL01000001.1"/>
</dbReference>
<feature type="domain" description="PucR C-terminal helix-turn-helix" evidence="2">
    <location>
        <begin position="431"/>
        <end position="472"/>
    </location>
</feature>
<keyword evidence="4" id="KW-1185">Reference proteome</keyword>
<dbReference type="InterPro" id="IPR051448">
    <property type="entry name" value="CdaR-like_regulators"/>
</dbReference>
<name>A0A2T4UT15_9MICO</name>
<reference evidence="3 4" key="1">
    <citation type="submission" date="2018-03" db="EMBL/GenBank/DDBJ databases">
        <title>Bacteriophage NCPPB3778 and a type I-E CRISPR drive the evolution of the US Biological Select Agent, Rathayibacter toxicus.</title>
        <authorList>
            <person name="Davis E.W.II."/>
            <person name="Tabima J.F."/>
            <person name="Weisberg A.J."/>
            <person name="Dantas Lopes L."/>
            <person name="Wiseman M.S."/>
            <person name="Wiseman M.S."/>
            <person name="Pupko T."/>
            <person name="Belcher M.S."/>
            <person name="Sechler A.J."/>
            <person name="Tancos M.A."/>
            <person name="Schroeder B.K."/>
            <person name="Murray T.D."/>
            <person name="Luster D.G."/>
            <person name="Schneider W.L."/>
            <person name="Rogers E."/>
            <person name="Andreote F.D."/>
            <person name="Grunwald N.J."/>
            <person name="Putnam M.L."/>
            <person name="Chang J.H."/>
        </authorList>
    </citation>
    <scope>NUCLEOTIDE SEQUENCE [LARGE SCALE GENOMIC DNA]</scope>
    <source>
        <strain evidence="3 4">DSM 15933</strain>
    </source>
</reference>
<gene>
    <name evidence="3" type="ORF">C1I63_07210</name>
</gene>
<evidence type="ECO:0000313" key="3">
    <source>
        <dbReference type="EMBL" id="PTL72655.1"/>
    </source>
</evidence>
<sequence length="498" mass="52495">MAYLLLDALRDPLLSAALPVVVAGGDPALRAMIRWAHASEQLDVGPLLLGGELLLMEGVHLASDQDPGECRRYVESLVAAGVGALAVELSPRLPEVPAPLVAAADRLGLPVLSLAKRVPFVQVCESINTRLTEQKFRSLRLADRLSGRLGEAAAGEATVEELLQVVASETGASASLVSATGEPLARADPGGGIDTARTAGAFSGVLHAGDSLLGTLYLRAHVDADVHSVAVALDRAPDVLAIAVLRNRPPSVDERLAAQLIAVLSAPQPPSTLDLQVDAFLERLGAGGRERYLGVSADVEHDERVLREVRGALRAVGESEPVLSVVGTEVLALLAFSTAAAMERARAELLDRAAGMHAGQVCVGSGIGDQRSLQRELAEVRGVREWARPGGVIDARQHRLERFASALREAHEADDFVEDLLGPLLAQRPDLLPTLETYASLWGGKTATAAALGIGRQTLYDRLERIEDLLGPLDASPARTRAIMTAVFLRGARAALPS</sequence>
<dbReference type="PANTHER" id="PTHR33744:SF1">
    <property type="entry name" value="DNA-BINDING TRANSCRIPTIONAL ACTIVATOR ADER"/>
    <property type="match status" value="1"/>
</dbReference>
<comment type="caution">
    <text evidence="3">The sequence shown here is derived from an EMBL/GenBank/DDBJ whole genome shotgun (WGS) entry which is preliminary data.</text>
</comment>
<dbReference type="Gene3D" id="1.10.10.2840">
    <property type="entry name" value="PucR C-terminal helix-turn-helix domain"/>
    <property type="match status" value="1"/>
</dbReference>
<dbReference type="AlphaFoldDB" id="A0A2T4UT15"/>
<evidence type="ECO:0000259" key="1">
    <source>
        <dbReference type="Pfam" id="PF07905"/>
    </source>
</evidence>
<evidence type="ECO:0000313" key="4">
    <source>
        <dbReference type="Proteomes" id="UP000241085"/>
    </source>
</evidence>
<evidence type="ECO:0008006" key="5">
    <source>
        <dbReference type="Google" id="ProtNLM"/>
    </source>
</evidence>
<protein>
    <recommendedName>
        <fullName evidence="5">PucR family transcriptional regulator</fullName>
    </recommendedName>
</protein>
<organism evidence="3 4">
    <name type="scientific">Rathayibacter caricis DSM 15933</name>
    <dbReference type="NCBI Taxonomy" id="1328867"/>
    <lineage>
        <taxon>Bacteria</taxon>
        <taxon>Bacillati</taxon>
        <taxon>Actinomycetota</taxon>
        <taxon>Actinomycetes</taxon>
        <taxon>Micrococcales</taxon>
        <taxon>Microbacteriaceae</taxon>
        <taxon>Rathayibacter</taxon>
    </lineage>
</organism>
<evidence type="ECO:0000259" key="2">
    <source>
        <dbReference type="Pfam" id="PF13556"/>
    </source>
</evidence>
<dbReference type="Proteomes" id="UP000241085">
    <property type="component" value="Unassembled WGS sequence"/>
</dbReference>